<feature type="region of interest" description="Disordered" evidence="1">
    <location>
        <begin position="34"/>
        <end position="54"/>
    </location>
</feature>
<proteinExistence type="predicted"/>
<dbReference type="CDD" id="cd00303">
    <property type="entry name" value="retropepsin_like"/>
    <property type="match status" value="1"/>
</dbReference>
<dbReference type="SUPFAM" id="SSF50630">
    <property type="entry name" value="Acid proteases"/>
    <property type="match status" value="1"/>
</dbReference>
<evidence type="ECO:0000313" key="4">
    <source>
        <dbReference type="Proteomes" id="UP000235388"/>
    </source>
</evidence>
<evidence type="ECO:0000313" key="3">
    <source>
        <dbReference type="EMBL" id="PLW50239.1"/>
    </source>
</evidence>
<evidence type="ECO:0000256" key="1">
    <source>
        <dbReference type="SAM" id="MobiDB-lite"/>
    </source>
</evidence>
<dbReference type="PANTHER" id="PTHR15503">
    <property type="entry name" value="LDOC1 RELATED"/>
    <property type="match status" value="1"/>
</dbReference>
<evidence type="ECO:0000259" key="2">
    <source>
        <dbReference type="Pfam" id="PF03732"/>
    </source>
</evidence>
<dbReference type="PANTHER" id="PTHR15503:SF22">
    <property type="entry name" value="TRANSPOSON TY3-I GAG POLYPROTEIN"/>
    <property type="match status" value="1"/>
</dbReference>
<keyword evidence="4" id="KW-1185">Reference proteome</keyword>
<dbReference type="Gene3D" id="2.40.70.10">
    <property type="entry name" value="Acid Proteases"/>
    <property type="match status" value="1"/>
</dbReference>
<dbReference type="EMBL" id="PGCJ01000091">
    <property type="protein sequence ID" value="PLW50239.1"/>
    <property type="molecule type" value="Genomic_DNA"/>
</dbReference>
<dbReference type="Proteomes" id="UP000235388">
    <property type="component" value="Unassembled WGS sequence"/>
</dbReference>
<dbReference type="OrthoDB" id="427960at2759"/>
<reference evidence="3 4" key="1">
    <citation type="submission" date="2017-11" db="EMBL/GenBank/DDBJ databases">
        <title>De novo assembly and phasing of dikaryotic genomes from two isolates of Puccinia coronata f. sp. avenae, the causal agent of oat crown rust.</title>
        <authorList>
            <person name="Miller M.E."/>
            <person name="Zhang Y."/>
            <person name="Omidvar V."/>
            <person name="Sperschneider J."/>
            <person name="Schwessinger B."/>
            <person name="Raley C."/>
            <person name="Palmer J.M."/>
            <person name="Garnica D."/>
            <person name="Upadhyaya N."/>
            <person name="Rathjen J."/>
            <person name="Taylor J.M."/>
            <person name="Park R.F."/>
            <person name="Dodds P.N."/>
            <person name="Hirsch C.D."/>
            <person name="Kianian S.F."/>
            <person name="Figueroa M."/>
        </authorList>
    </citation>
    <scope>NUCLEOTIDE SEQUENCE [LARGE SCALE GENOMIC DNA]</scope>
    <source>
        <strain evidence="3">12NC29</strain>
    </source>
</reference>
<organism evidence="3 4">
    <name type="scientific">Puccinia coronata f. sp. avenae</name>
    <dbReference type="NCBI Taxonomy" id="200324"/>
    <lineage>
        <taxon>Eukaryota</taxon>
        <taxon>Fungi</taxon>
        <taxon>Dikarya</taxon>
        <taxon>Basidiomycota</taxon>
        <taxon>Pucciniomycotina</taxon>
        <taxon>Pucciniomycetes</taxon>
        <taxon>Pucciniales</taxon>
        <taxon>Pucciniaceae</taxon>
        <taxon>Puccinia</taxon>
    </lineage>
</organism>
<feature type="domain" description="Retrotransposon gag" evidence="2">
    <location>
        <begin position="85"/>
        <end position="177"/>
    </location>
</feature>
<dbReference type="InterPro" id="IPR032567">
    <property type="entry name" value="RTL1-rel"/>
</dbReference>
<dbReference type="STRING" id="200324.A0A2N5VJS8"/>
<dbReference type="AlphaFoldDB" id="A0A2N5VJS8"/>
<protein>
    <recommendedName>
        <fullName evidence="2">Retrotransposon gag domain-containing protein</fullName>
    </recommendedName>
</protein>
<dbReference type="InterPro" id="IPR021109">
    <property type="entry name" value="Peptidase_aspartic_dom_sf"/>
</dbReference>
<gene>
    <name evidence="3" type="ORF">PCANC_12757</name>
</gene>
<dbReference type="InterPro" id="IPR005162">
    <property type="entry name" value="Retrotrans_gag_dom"/>
</dbReference>
<name>A0A2N5VJS8_9BASI</name>
<comment type="caution">
    <text evidence="3">The sequence shown here is derived from an EMBL/GenBank/DDBJ whole genome shotgun (WGS) entry which is preliminary data.</text>
</comment>
<accession>A0A2N5VJS8</accession>
<sequence>MDKVNARLDKVMCILANKHAQRLGSEKRLCQAVASQKAAAPPNPQAQTSTNPASAAAPNPVLFLPNQKPSTEPVACLLKTFKVAFAISFLTNSAATWAQPYTTKLFSRKPVVFLEFLNNFKASFFGLKHKDQAKDSLRSIRQTILVAAYTQAFNMHARHLGWSKPTLMSMFQQGLKEKVQLAVVMSNVDFATLPAMQKMALQAGNTMKAIRSGQPNLIPSISTPAPDPNAMDFPAFQDNSGNRPGQLSNAEREHQTQLDLCFQYGQEGHVSRGCRHGRKRTAGNQPALSAASISEVQAEINPACVNTPETPTPPACQKMGSSGLINVPALSSKPQACFRKDIGASNLISRSNAIDPWLFLTLPISISRTPQATFHSSFLIDLGATHNVLSGSYARRMGVLQYATLVSRFNGSTRSASFTLSVKLPNDPNASPMIVTTLKDSYDGILGIPWLRRKRHLIDWTNRCFFPSVAAVCTALLSPPCLTSDWKGGSDQCTCQLVGQPRPISSQLPGWLATGQTALIGQACPTGWQDYWLDPPV</sequence>
<dbReference type="Pfam" id="PF03732">
    <property type="entry name" value="Retrotrans_gag"/>
    <property type="match status" value="1"/>
</dbReference>